<feature type="transmembrane region" description="Helical" evidence="1">
    <location>
        <begin position="174"/>
        <end position="194"/>
    </location>
</feature>
<evidence type="ECO:0000313" key="3">
    <source>
        <dbReference type="Proteomes" id="UP000198725"/>
    </source>
</evidence>
<dbReference type="RefSeq" id="WP_092704488.1">
    <property type="nucleotide sequence ID" value="NZ_FOSR01000012.1"/>
</dbReference>
<evidence type="ECO:0000256" key="1">
    <source>
        <dbReference type="SAM" id="Phobius"/>
    </source>
</evidence>
<keyword evidence="1" id="KW-0472">Membrane</keyword>
<name>A0A1I4EFJ1_9GAMM</name>
<dbReference type="Proteomes" id="UP000198725">
    <property type="component" value="Unassembled WGS sequence"/>
</dbReference>
<keyword evidence="1" id="KW-1133">Transmembrane helix</keyword>
<feature type="transmembrane region" description="Helical" evidence="1">
    <location>
        <begin position="137"/>
        <end position="154"/>
    </location>
</feature>
<evidence type="ECO:0000313" key="2">
    <source>
        <dbReference type="EMBL" id="SFL03760.1"/>
    </source>
</evidence>
<protein>
    <submittedName>
        <fullName evidence="2">Uncharacterized protein</fullName>
    </submittedName>
</protein>
<accession>A0A1I4EFJ1</accession>
<gene>
    <name evidence="2" type="ORF">SAMN05192579_11233</name>
</gene>
<keyword evidence="3" id="KW-1185">Reference proteome</keyword>
<keyword evidence="1" id="KW-0812">Transmembrane</keyword>
<proteinExistence type="predicted"/>
<sequence>MMAYNTSRRVGPGALFSAMLAAIQWRLLLLWLLFLLLPVAVVALPLWRTLAGLLDHSVHSAQWAQHFNASMFGDTMMALSGHAAWFGATALLGVVLTLLLSPFLDGMMVGSGRAGRTLGFGALLQNGWIEYGRMFRVMLWALVPYAVVLVVAGAGSHLADKHAAEAVLQSQADAWAHGAKWVLLVVFVLAQAIVESMRAAFIADPELRSATRAFGRGLLQLLRRPLGTLLFYLVVSVIGLLIFGALGLARIHSTAVDGGFLLALLLGQLMVLVVGWMRLARLFALAAVSRAWRAGRRSSGFASAR</sequence>
<feature type="transmembrane region" description="Helical" evidence="1">
    <location>
        <begin position="229"/>
        <end position="249"/>
    </location>
</feature>
<dbReference type="EMBL" id="FOSR01000012">
    <property type="protein sequence ID" value="SFL03760.1"/>
    <property type="molecule type" value="Genomic_DNA"/>
</dbReference>
<dbReference type="AlphaFoldDB" id="A0A1I4EFJ1"/>
<feature type="transmembrane region" description="Helical" evidence="1">
    <location>
        <begin position="261"/>
        <end position="288"/>
    </location>
</feature>
<reference evidence="3" key="1">
    <citation type="submission" date="2016-10" db="EMBL/GenBank/DDBJ databases">
        <authorList>
            <person name="Varghese N."/>
            <person name="Submissions S."/>
        </authorList>
    </citation>
    <scope>NUCLEOTIDE SEQUENCE [LARGE SCALE GENOMIC DNA]</scope>
    <source>
        <strain evidence="3">MO64</strain>
    </source>
</reference>
<organism evidence="2 3">
    <name type="scientific">Rhodanobacter glycinis</name>
    <dbReference type="NCBI Taxonomy" id="582702"/>
    <lineage>
        <taxon>Bacteria</taxon>
        <taxon>Pseudomonadati</taxon>
        <taxon>Pseudomonadota</taxon>
        <taxon>Gammaproteobacteria</taxon>
        <taxon>Lysobacterales</taxon>
        <taxon>Rhodanobacteraceae</taxon>
        <taxon>Rhodanobacter</taxon>
    </lineage>
</organism>
<feature type="transmembrane region" description="Helical" evidence="1">
    <location>
        <begin position="83"/>
        <end position="104"/>
    </location>
</feature>